<dbReference type="InterPro" id="IPR049244">
    <property type="entry name" value="DUF6879"/>
</dbReference>
<evidence type="ECO:0000313" key="3">
    <source>
        <dbReference type="Proteomes" id="UP000195880"/>
    </source>
</evidence>
<sequence>MAEEPTFEGLFRQAKRSAVHLEMRDGYMQSDSSYVSWKQDPHSIAAERDPDSRPWLRLMKEITSRGVEVRRARIFSEPMSDYLRFEHHLTPSNVGAGEQVRWLPRRKASDLALPGNDFWLFDDSLVVFLHFTGEGELSPEGDEERTTAPEVVRLCSTAFEAVWERATPHEEYRPV</sequence>
<dbReference type="Proteomes" id="UP000195880">
    <property type="component" value="Chromosome"/>
</dbReference>
<dbReference type="Pfam" id="PF21806">
    <property type="entry name" value="DUF6879"/>
    <property type="match status" value="1"/>
</dbReference>
<feature type="domain" description="DUF6879" evidence="1">
    <location>
        <begin position="6"/>
        <end position="173"/>
    </location>
</feature>
<accession>A0A1Z1WAR5</accession>
<protein>
    <recommendedName>
        <fullName evidence="1">DUF6879 domain-containing protein</fullName>
    </recommendedName>
</protein>
<dbReference type="KEGG" id="salf:SMD44_02956"/>
<evidence type="ECO:0000259" key="1">
    <source>
        <dbReference type="Pfam" id="PF21806"/>
    </source>
</evidence>
<name>A0A1Z1WAR5_9ACTN</name>
<proteinExistence type="predicted"/>
<dbReference type="OrthoDB" id="4562627at2"/>
<organism evidence="2 3">
    <name type="scientific">Streptomyces alboflavus</name>
    <dbReference type="NCBI Taxonomy" id="67267"/>
    <lineage>
        <taxon>Bacteria</taxon>
        <taxon>Bacillati</taxon>
        <taxon>Actinomycetota</taxon>
        <taxon>Actinomycetes</taxon>
        <taxon>Kitasatosporales</taxon>
        <taxon>Streptomycetaceae</taxon>
        <taxon>Streptomyces</taxon>
    </lineage>
</organism>
<gene>
    <name evidence="2" type="ORF">SMD44_02956</name>
</gene>
<reference evidence="2 3" key="1">
    <citation type="submission" date="2017-05" db="EMBL/GenBank/DDBJ databases">
        <title>Streptomyces alboflavus Genome sequencing and assembly.</title>
        <authorList>
            <person name="Wang Y."/>
            <person name="Du B."/>
            <person name="Ding Y."/>
            <person name="Liu H."/>
            <person name="Hou Q."/>
            <person name="Liu K."/>
            <person name="Wang C."/>
            <person name="Yao L."/>
        </authorList>
    </citation>
    <scope>NUCLEOTIDE SEQUENCE [LARGE SCALE GENOMIC DNA]</scope>
    <source>
        <strain evidence="2 3">MDJK44</strain>
    </source>
</reference>
<evidence type="ECO:0000313" key="2">
    <source>
        <dbReference type="EMBL" id="ARX83534.1"/>
    </source>
</evidence>
<keyword evidence="3" id="KW-1185">Reference proteome</keyword>
<dbReference type="EMBL" id="CP021748">
    <property type="protein sequence ID" value="ARX83534.1"/>
    <property type="molecule type" value="Genomic_DNA"/>
</dbReference>
<dbReference type="AlphaFoldDB" id="A0A1Z1WAR5"/>
<dbReference type="RefSeq" id="WP_087884128.1">
    <property type="nucleotide sequence ID" value="NZ_CP021748.1"/>
</dbReference>